<dbReference type="GO" id="GO:0003676">
    <property type="term" value="F:nucleic acid binding"/>
    <property type="evidence" value="ECO:0007669"/>
    <property type="project" value="InterPro"/>
</dbReference>
<dbReference type="OrthoDB" id="597234at2759"/>
<dbReference type="InterPro" id="IPR012337">
    <property type="entry name" value="RNaseH-like_sf"/>
</dbReference>
<organism evidence="2 3">
    <name type="scientific">Colocasia esculenta</name>
    <name type="common">Wild taro</name>
    <name type="synonym">Arum esculentum</name>
    <dbReference type="NCBI Taxonomy" id="4460"/>
    <lineage>
        <taxon>Eukaryota</taxon>
        <taxon>Viridiplantae</taxon>
        <taxon>Streptophyta</taxon>
        <taxon>Embryophyta</taxon>
        <taxon>Tracheophyta</taxon>
        <taxon>Spermatophyta</taxon>
        <taxon>Magnoliopsida</taxon>
        <taxon>Liliopsida</taxon>
        <taxon>Araceae</taxon>
        <taxon>Aroideae</taxon>
        <taxon>Colocasieae</taxon>
        <taxon>Colocasia</taxon>
    </lineage>
</organism>
<dbReference type="PANTHER" id="PTHR47723:SF19">
    <property type="entry name" value="POLYNUCLEOTIDYL TRANSFERASE, RIBONUCLEASE H-LIKE SUPERFAMILY PROTEIN"/>
    <property type="match status" value="1"/>
</dbReference>
<dbReference type="SUPFAM" id="SSF53098">
    <property type="entry name" value="Ribonuclease H-like"/>
    <property type="match status" value="1"/>
</dbReference>
<dbReference type="AlphaFoldDB" id="A0A843UZ94"/>
<dbReference type="InterPro" id="IPR044730">
    <property type="entry name" value="RNase_H-like_dom_plant"/>
</dbReference>
<dbReference type="GO" id="GO:0004523">
    <property type="term" value="F:RNA-DNA hybrid ribonuclease activity"/>
    <property type="evidence" value="ECO:0007669"/>
    <property type="project" value="InterPro"/>
</dbReference>
<dbReference type="Proteomes" id="UP000652761">
    <property type="component" value="Unassembled WGS sequence"/>
</dbReference>
<proteinExistence type="predicted"/>
<evidence type="ECO:0000313" key="3">
    <source>
        <dbReference type="Proteomes" id="UP000652761"/>
    </source>
</evidence>
<dbReference type="Pfam" id="PF13456">
    <property type="entry name" value="RVT_3"/>
    <property type="match status" value="1"/>
</dbReference>
<dbReference type="PANTHER" id="PTHR47723">
    <property type="entry name" value="OS05G0353850 PROTEIN"/>
    <property type="match status" value="1"/>
</dbReference>
<dbReference type="InterPro" id="IPR002156">
    <property type="entry name" value="RNaseH_domain"/>
</dbReference>
<dbReference type="CDD" id="cd06222">
    <property type="entry name" value="RNase_H_like"/>
    <property type="match status" value="1"/>
</dbReference>
<keyword evidence="3" id="KW-1185">Reference proteome</keyword>
<dbReference type="InterPro" id="IPR036397">
    <property type="entry name" value="RNaseH_sf"/>
</dbReference>
<protein>
    <recommendedName>
        <fullName evidence="1">RNase H type-1 domain-containing protein</fullName>
    </recommendedName>
</protein>
<dbReference type="Gene3D" id="3.30.420.10">
    <property type="entry name" value="Ribonuclease H-like superfamily/Ribonuclease H"/>
    <property type="match status" value="1"/>
</dbReference>
<gene>
    <name evidence="2" type="ORF">Taro_019436</name>
</gene>
<dbReference type="InterPro" id="IPR053151">
    <property type="entry name" value="RNase_H-like"/>
</dbReference>
<evidence type="ECO:0000313" key="2">
    <source>
        <dbReference type="EMBL" id="MQL86904.1"/>
    </source>
</evidence>
<accession>A0A843UZ94</accession>
<reference evidence="2" key="1">
    <citation type="submission" date="2017-07" db="EMBL/GenBank/DDBJ databases">
        <title>Taro Niue Genome Assembly and Annotation.</title>
        <authorList>
            <person name="Atibalentja N."/>
            <person name="Keating K."/>
            <person name="Fields C.J."/>
        </authorList>
    </citation>
    <scope>NUCLEOTIDE SEQUENCE</scope>
    <source>
        <strain evidence="2">Niue_2</strain>
        <tissue evidence="2">Leaf</tissue>
    </source>
</reference>
<evidence type="ECO:0000259" key="1">
    <source>
        <dbReference type="Pfam" id="PF13456"/>
    </source>
</evidence>
<feature type="domain" description="RNase H type-1" evidence="1">
    <location>
        <begin position="37"/>
        <end position="118"/>
    </location>
</feature>
<comment type="caution">
    <text evidence="2">The sequence shown here is derived from an EMBL/GenBank/DDBJ whole genome shotgun (WGS) entry which is preliminary data.</text>
</comment>
<dbReference type="EMBL" id="NMUH01000937">
    <property type="protein sequence ID" value="MQL86904.1"/>
    <property type="molecule type" value="Genomic_DNA"/>
</dbReference>
<name>A0A843UZ94_COLES</name>
<sequence length="159" mass="18136">MWMVLVKVILAYVGEADVSEIDGVLLWWLLLFYGQGNCLIAEARALCDGLRVVDFLGIRLSIIYSDSALINSFKSRICPSWQAYRWWREVKDQRKGRDPLLRHCYHETNQVVDALANFGCWSKENNVYWGSRGIPHIVLAVDDVFSSGTPNPSFIPSIL</sequence>